<dbReference type="Proteomes" id="UP000546464">
    <property type="component" value="Unassembled WGS sequence"/>
</dbReference>
<dbReference type="Pfam" id="PF01408">
    <property type="entry name" value="GFO_IDH_MocA"/>
    <property type="match status" value="1"/>
</dbReference>
<dbReference type="InterPro" id="IPR000683">
    <property type="entry name" value="Gfo/Idh/MocA-like_OxRdtase_N"/>
</dbReference>
<evidence type="ECO:0000313" key="5">
    <source>
        <dbReference type="Proteomes" id="UP000546464"/>
    </source>
</evidence>
<reference evidence="4 5" key="1">
    <citation type="submission" date="2020-07" db="EMBL/GenBank/DDBJ databases">
        <authorList>
            <person name="Feng X."/>
        </authorList>
    </citation>
    <scope>NUCLEOTIDE SEQUENCE [LARGE SCALE GENOMIC DNA]</scope>
    <source>
        <strain evidence="4 5">JCM31066</strain>
    </source>
</reference>
<organism evidence="4 5">
    <name type="scientific">Ruficoccus amylovorans</name>
    <dbReference type="NCBI Taxonomy" id="1804625"/>
    <lineage>
        <taxon>Bacteria</taxon>
        <taxon>Pseudomonadati</taxon>
        <taxon>Verrucomicrobiota</taxon>
        <taxon>Opitutia</taxon>
        <taxon>Puniceicoccales</taxon>
        <taxon>Cerasicoccaceae</taxon>
        <taxon>Ruficoccus</taxon>
    </lineage>
</organism>
<dbReference type="GO" id="GO:0016491">
    <property type="term" value="F:oxidoreductase activity"/>
    <property type="evidence" value="ECO:0007669"/>
    <property type="project" value="UniProtKB-KW"/>
</dbReference>
<name>A0A842HC84_9BACT</name>
<evidence type="ECO:0000259" key="3">
    <source>
        <dbReference type="Pfam" id="PF22725"/>
    </source>
</evidence>
<dbReference type="InterPro" id="IPR055170">
    <property type="entry name" value="GFO_IDH_MocA-like_dom"/>
</dbReference>
<dbReference type="SUPFAM" id="SSF55347">
    <property type="entry name" value="Glyceraldehyde-3-phosphate dehydrogenase-like, C-terminal domain"/>
    <property type="match status" value="1"/>
</dbReference>
<keyword evidence="1" id="KW-0560">Oxidoreductase</keyword>
<dbReference type="PANTHER" id="PTHR43818">
    <property type="entry name" value="BCDNA.GH03377"/>
    <property type="match status" value="1"/>
</dbReference>
<dbReference type="Gene3D" id="3.30.360.10">
    <property type="entry name" value="Dihydrodipicolinate Reductase, domain 2"/>
    <property type="match status" value="1"/>
</dbReference>
<dbReference type="RefSeq" id="WP_185675077.1">
    <property type="nucleotide sequence ID" value="NZ_JACHVB010000020.1"/>
</dbReference>
<proteinExistence type="predicted"/>
<keyword evidence="5" id="KW-1185">Reference proteome</keyword>
<dbReference type="AlphaFoldDB" id="A0A842HC84"/>
<feature type="domain" description="Gfo/Idh/MocA-like oxidoreductase N-terminal" evidence="2">
    <location>
        <begin position="5"/>
        <end position="121"/>
    </location>
</feature>
<evidence type="ECO:0000256" key="1">
    <source>
        <dbReference type="ARBA" id="ARBA00023002"/>
    </source>
</evidence>
<accession>A0A842HC84</accession>
<gene>
    <name evidence="4" type="ORF">H5P28_07445</name>
</gene>
<evidence type="ECO:0000259" key="2">
    <source>
        <dbReference type="Pfam" id="PF01408"/>
    </source>
</evidence>
<feature type="domain" description="GFO/IDH/MocA-like oxidoreductase" evidence="3">
    <location>
        <begin position="136"/>
        <end position="269"/>
    </location>
</feature>
<comment type="caution">
    <text evidence="4">The sequence shown here is derived from an EMBL/GenBank/DDBJ whole genome shotgun (WGS) entry which is preliminary data.</text>
</comment>
<dbReference type="Pfam" id="PF22725">
    <property type="entry name" value="GFO_IDH_MocA_C3"/>
    <property type="match status" value="1"/>
</dbReference>
<dbReference type="SUPFAM" id="SSF51735">
    <property type="entry name" value="NAD(P)-binding Rossmann-fold domains"/>
    <property type="match status" value="1"/>
</dbReference>
<sequence>MTQSLRIGFIGAGGNTRSMHIPGFQAIEGVELAVVCNRSAASSQKVAKEFGIARTAADWRDVVADPEVDAICIGTWPYMHAEVTVAALEAGKHVLTEARMACDLEEATAMFRAAHKHPELVAQIVPAPFSFKYDATVTDLLGSGELGSLREIRVAHLTAGASDPAAAITWRQDGELSGKNIMTMGIHYETVQRWLGGLDPVWVQATGAIYTSERLNVETGQLQTVDIPDTLNVVAGYAEGFQLVMTFSSVATGANYWGMRLDGDRASLRYDLSTQSLFRSRVGQGGEETSPVAPLNEGKWQVEADFVASIREGAPVTRTSFADGLRYMRFTERVWESWTNEGRRVAW</sequence>
<evidence type="ECO:0000313" key="4">
    <source>
        <dbReference type="EMBL" id="MBC2594095.1"/>
    </source>
</evidence>
<dbReference type="InterPro" id="IPR050463">
    <property type="entry name" value="Gfo/Idh/MocA_oxidrdct_glycsds"/>
</dbReference>
<dbReference type="EMBL" id="JACHVB010000020">
    <property type="protein sequence ID" value="MBC2594095.1"/>
    <property type="molecule type" value="Genomic_DNA"/>
</dbReference>
<dbReference type="InterPro" id="IPR036291">
    <property type="entry name" value="NAD(P)-bd_dom_sf"/>
</dbReference>
<dbReference type="GO" id="GO:0000166">
    <property type="term" value="F:nucleotide binding"/>
    <property type="evidence" value="ECO:0007669"/>
    <property type="project" value="InterPro"/>
</dbReference>
<dbReference type="PANTHER" id="PTHR43818:SF11">
    <property type="entry name" value="BCDNA.GH03377"/>
    <property type="match status" value="1"/>
</dbReference>
<dbReference type="Gene3D" id="3.40.50.720">
    <property type="entry name" value="NAD(P)-binding Rossmann-like Domain"/>
    <property type="match status" value="1"/>
</dbReference>
<protein>
    <submittedName>
        <fullName evidence="4">Gfo/Idh/MocA family oxidoreductase</fullName>
    </submittedName>
</protein>